<feature type="domain" description="SLC41A/MgtE integral membrane" evidence="11">
    <location>
        <begin position="345"/>
        <end position="492"/>
    </location>
</feature>
<dbReference type="EMBL" id="KQ978271">
    <property type="protein sequence ID" value="KYM95803.1"/>
    <property type="molecule type" value="Genomic_DNA"/>
</dbReference>
<gene>
    <name evidence="12" type="ORF">ALC62_13554</name>
</gene>
<keyword evidence="4 10" id="KW-0812">Transmembrane</keyword>
<name>A0A151I9R6_9HYME</name>
<evidence type="ECO:0000256" key="9">
    <source>
        <dbReference type="SAM" id="MobiDB-lite"/>
    </source>
</evidence>
<dbReference type="InterPro" id="IPR006667">
    <property type="entry name" value="SLC41_membr_dom"/>
</dbReference>
<feature type="transmembrane region" description="Helical" evidence="10">
    <location>
        <begin position="407"/>
        <end position="426"/>
    </location>
</feature>
<dbReference type="InterPro" id="IPR036739">
    <property type="entry name" value="SLC41_membr_dom_sf"/>
</dbReference>
<sequence>MIEGQVHQHPVRVPPDKSQPLQNANTIKFENEQCKEPLLLEKQNSHRMTPTDGRSRTTSESKDTTTTSTTTVSTATTTNGQAAAANTTGGHATDDCLEVTIFDEGIDGGRLPDVVAESKIYGVTEEDEPLESYLAITIQVFIPFLIAGLGMVGAGLVLDLVQHWVVFEKVNELMILVPALLGLKGNLEMTLASRLSTQANLGHMDMPKEQWHMIIGNLVLIQCQAIVVGFLGSVVAIVMGAFRNGTVSLDHAYLLCASSLVTASLASFVLGLITADKQDWVAPLVIACYVLVTPLWVWIAKKNKYTNDVLYFGWTPVMVAMLISSCGGLILEFMVSRFENLTVFQPVINGVGGNLVAVQASRISTALHKQAELGTLLIPPGHTHPVIFITPIANFFGKGMHARTTRVLMTMVIPGHVIFIYLINYMKDGNTSMTPLFVFVYLCAAMLQVAALLYIAYIMIHWMWKRKIDPDNSAIPYLTAMGDLLGISLLAIAFQFLYLVGDQDFDAP</sequence>
<evidence type="ECO:0000256" key="2">
    <source>
        <dbReference type="ARBA" id="ARBA00009749"/>
    </source>
</evidence>
<feature type="compositionally biased region" description="Low complexity" evidence="9">
    <location>
        <begin position="64"/>
        <end position="89"/>
    </location>
</feature>
<feature type="region of interest" description="Disordered" evidence="9">
    <location>
        <begin position="1"/>
        <end position="21"/>
    </location>
</feature>
<feature type="transmembrane region" description="Helical" evidence="10">
    <location>
        <begin position="280"/>
        <end position="299"/>
    </location>
</feature>
<dbReference type="FunFam" id="1.10.357.20:FF:000001">
    <property type="entry name" value="Solute carrier family 41 member 2"/>
    <property type="match status" value="1"/>
</dbReference>
<dbReference type="AlphaFoldDB" id="A0A151I9R6"/>
<evidence type="ECO:0000256" key="3">
    <source>
        <dbReference type="ARBA" id="ARBA00022448"/>
    </source>
</evidence>
<keyword evidence="3" id="KW-0813">Transport</keyword>
<feature type="region of interest" description="Disordered" evidence="9">
    <location>
        <begin position="37"/>
        <end position="89"/>
    </location>
</feature>
<feature type="transmembrane region" description="Helical" evidence="10">
    <location>
        <begin position="140"/>
        <end position="161"/>
    </location>
</feature>
<dbReference type="GO" id="GO:0008324">
    <property type="term" value="F:monoatomic cation transmembrane transporter activity"/>
    <property type="evidence" value="ECO:0007669"/>
    <property type="project" value="InterPro"/>
</dbReference>
<comment type="similarity">
    <text evidence="2">Belongs to the SLC41A transporter family.</text>
</comment>
<dbReference type="PANTHER" id="PTHR16228">
    <property type="entry name" value="DIVALENT CATION TRANSPORTER SOLUTE CARRIER FAMILY 41"/>
    <property type="match status" value="1"/>
</dbReference>
<evidence type="ECO:0000256" key="5">
    <source>
        <dbReference type="ARBA" id="ARBA00022842"/>
    </source>
</evidence>
<organism evidence="12 13">
    <name type="scientific">Cyphomyrmex costatus</name>
    <dbReference type="NCBI Taxonomy" id="456900"/>
    <lineage>
        <taxon>Eukaryota</taxon>
        <taxon>Metazoa</taxon>
        <taxon>Ecdysozoa</taxon>
        <taxon>Arthropoda</taxon>
        <taxon>Hexapoda</taxon>
        <taxon>Insecta</taxon>
        <taxon>Pterygota</taxon>
        <taxon>Neoptera</taxon>
        <taxon>Endopterygota</taxon>
        <taxon>Hymenoptera</taxon>
        <taxon>Apocrita</taxon>
        <taxon>Aculeata</taxon>
        <taxon>Formicoidea</taxon>
        <taxon>Formicidae</taxon>
        <taxon>Myrmicinae</taxon>
        <taxon>Cyphomyrmex</taxon>
    </lineage>
</organism>
<feature type="transmembrane region" description="Helical" evidence="10">
    <location>
        <begin position="474"/>
        <end position="498"/>
    </location>
</feature>
<dbReference type="GO" id="GO:0005886">
    <property type="term" value="C:plasma membrane"/>
    <property type="evidence" value="ECO:0007669"/>
    <property type="project" value="TreeGrafter"/>
</dbReference>
<dbReference type="Gene3D" id="1.10.357.20">
    <property type="entry name" value="SLC41 divalent cation transporters, integral membrane domain"/>
    <property type="match status" value="2"/>
</dbReference>
<dbReference type="InterPro" id="IPR045349">
    <property type="entry name" value="SLC41A1-3"/>
</dbReference>
<feature type="transmembrane region" description="Helical" evidence="10">
    <location>
        <begin position="214"/>
        <end position="240"/>
    </location>
</feature>
<accession>A0A151I9R6</accession>
<reference evidence="12 13" key="1">
    <citation type="submission" date="2016-03" db="EMBL/GenBank/DDBJ databases">
        <title>Cyphomyrmex costatus WGS genome.</title>
        <authorList>
            <person name="Nygaard S."/>
            <person name="Hu H."/>
            <person name="Boomsma J."/>
            <person name="Zhang G."/>
        </authorList>
    </citation>
    <scope>NUCLEOTIDE SEQUENCE [LARGE SCALE GENOMIC DNA]</scope>
    <source>
        <strain evidence="12">MS0001</strain>
        <tissue evidence="12">Whole body</tissue>
    </source>
</reference>
<feature type="transmembrane region" description="Helical" evidence="10">
    <location>
        <begin position="252"/>
        <end position="273"/>
    </location>
</feature>
<protein>
    <submittedName>
        <fullName evidence="12">Solute carrier family 41 member 1</fullName>
    </submittedName>
</protein>
<feature type="domain" description="SLC41A/MgtE integral membrane" evidence="11">
    <location>
        <begin position="177"/>
        <end position="273"/>
    </location>
</feature>
<comment type="subcellular location">
    <subcellularLocation>
        <location evidence="1">Membrane</location>
        <topology evidence="1">Multi-pass membrane protein</topology>
    </subcellularLocation>
</comment>
<evidence type="ECO:0000256" key="7">
    <source>
        <dbReference type="ARBA" id="ARBA00023065"/>
    </source>
</evidence>
<keyword evidence="7" id="KW-0406">Ion transport</keyword>
<evidence type="ECO:0000256" key="4">
    <source>
        <dbReference type="ARBA" id="ARBA00022692"/>
    </source>
</evidence>
<keyword evidence="5" id="KW-0460">Magnesium</keyword>
<proteinExistence type="inferred from homology"/>
<feature type="compositionally biased region" description="Basic and acidic residues" evidence="9">
    <location>
        <begin position="53"/>
        <end position="63"/>
    </location>
</feature>
<evidence type="ECO:0000256" key="8">
    <source>
        <dbReference type="ARBA" id="ARBA00023136"/>
    </source>
</evidence>
<keyword evidence="8 10" id="KW-0472">Membrane</keyword>
<feature type="transmembrane region" description="Helical" evidence="10">
    <location>
        <begin position="438"/>
        <end position="462"/>
    </location>
</feature>
<evidence type="ECO:0000259" key="11">
    <source>
        <dbReference type="Pfam" id="PF01769"/>
    </source>
</evidence>
<evidence type="ECO:0000313" key="12">
    <source>
        <dbReference type="EMBL" id="KYM95803.1"/>
    </source>
</evidence>
<evidence type="ECO:0000256" key="1">
    <source>
        <dbReference type="ARBA" id="ARBA00004141"/>
    </source>
</evidence>
<evidence type="ECO:0000256" key="10">
    <source>
        <dbReference type="SAM" id="Phobius"/>
    </source>
</evidence>
<keyword evidence="13" id="KW-1185">Reference proteome</keyword>
<evidence type="ECO:0000256" key="6">
    <source>
        <dbReference type="ARBA" id="ARBA00022989"/>
    </source>
</evidence>
<keyword evidence="6 10" id="KW-1133">Transmembrane helix</keyword>
<dbReference type="Proteomes" id="UP000078542">
    <property type="component" value="Unassembled WGS sequence"/>
</dbReference>
<feature type="transmembrane region" description="Helical" evidence="10">
    <location>
        <begin position="311"/>
        <end position="331"/>
    </location>
</feature>
<dbReference type="PANTHER" id="PTHR16228:SF7">
    <property type="entry name" value="SLC41A_MGTE INTEGRAL MEMBRANE DOMAIN-CONTAINING PROTEIN"/>
    <property type="match status" value="1"/>
</dbReference>
<dbReference type="SUPFAM" id="SSF161093">
    <property type="entry name" value="MgtE membrane domain-like"/>
    <property type="match status" value="2"/>
</dbReference>
<evidence type="ECO:0000313" key="13">
    <source>
        <dbReference type="Proteomes" id="UP000078542"/>
    </source>
</evidence>
<dbReference type="Pfam" id="PF01769">
    <property type="entry name" value="MgtE"/>
    <property type="match status" value="2"/>
</dbReference>